<dbReference type="Pfam" id="PF13472">
    <property type="entry name" value="Lipase_GDSL_2"/>
    <property type="match status" value="1"/>
</dbReference>
<comment type="caution">
    <text evidence="2">The sequence shown here is derived from an EMBL/GenBank/DDBJ whole genome shotgun (WGS) entry which is preliminary data.</text>
</comment>
<dbReference type="Gene3D" id="3.40.50.1110">
    <property type="entry name" value="SGNH hydrolase"/>
    <property type="match status" value="1"/>
</dbReference>
<accession>A0ABS1EUH7</accession>
<evidence type="ECO:0000259" key="1">
    <source>
        <dbReference type="Pfam" id="PF13472"/>
    </source>
</evidence>
<dbReference type="CDD" id="cd01834">
    <property type="entry name" value="SGNH_hydrolase_like_2"/>
    <property type="match status" value="1"/>
</dbReference>
<proteinExistence type="predicted"/>
<keyword evidence="2" id="KW-0378">Hydrolase</keyword>
<dbReference type="InterPro" id="IPR013830">
    <property type="entry name" value="SGNH_hydro"/>
</dbReference>
<gene>
    <name evidence="2" type="ORF">JHL18_20645</name>
</gene>
<dbReference type="Proteomes" id="UP000596739">
    <property type="component" value="Unassembled WGS sequence"/>
</dbReference>
<dbReference type="PANTHER" id="PTHR30383">
    <property type="entry name" value="THIOESTERASE 1/PROTEASE 1/LYSOPHOSPHOLIPASE L1"/>
    <property type="match status" value="1"/>
</dbReference>
<feature type="domain" description="SGNH hydrolase-type esterase" evidence="1">
    <location>
        <begin position="13"/>
        <end position="195"/>
    </location>
</feature>
<dbReference type="SUPFAM" id="SSF52266">
    <property type="entry name" value="SGNH hydrolase"/>
    <property type="match status" value="1"/>
</dbReference>
<name>A0ABS1EUH7_9CLOT</name>
<dbReference type="InterPro" id="IPR036514">
    <property type="entry name" value="SGNH_hydro_sf"/>
</dbReference>
<dbReference type="RefSeq" id="WP_200272793.1">
    <property type="nucleotide sequence ID" value="NZ_JAENHN010000055.1"/>
</dbReference>
<protein>
    <submittedName>
        <fullName evidence="2">SGNH/GDSL hydrolase family protein</fullName>
    </submittedName>
</protein>
<dbReference type="InterPro" id="IPR051532">
    <property type="entry name" value="Ester_Hydrolysis_Enzymes"/>
</dbReference>
<keyword evidence="3" id="KW-1185">Reference proteome</keyword>
<organism evidence="2 3">
    <name type="scientific">Clostridium yunnanense</name>
    <dbReference type="NCBI Taxonomy" id="2800325"/>
    <lineage>
        <taxon>Bacteria</taxon>
        <taxon>Bacillati</taxon>
        <taxon>Bacillota</taxon>
        <taxon>Clostridia</taxon>
        <taxon>Eubacteriales</taxon>
        <taxon>Clostridiaceae</taxon>
        <taxon>Clostridium</taxon>
    </lineage>
</organism>
<dbReference type="PANTHER" id="PTHR30383:SF5">
    <property type="entry name" value="SGNH HYDROLASE-TYPE ESTERASE DOMAIN-CONTAINING PROTEIN"/>
    <property type="match status" value="1"/>
</dbReference>
<dbReference type="GO" id="GO:0016787">
    <property type="term" value="F:hydrolase activity"/>
    <property type="evidence" value="ECO:0007669"/>
    <property type="project" value="UniProtKB-KW"/>
</dbReference>
<sequence>MVLNNGDIILFQGDSVTDSSRKYEEKEDLGIGYPMLISSLYHALSPDKEIKFINRGINGNRVKDLDDRWTEDCLSLNPTLVSILIGINNCWRRYDANDPTTLSDFKNVYRNILTRLKEHNNPKLILLEPFLLPVQPGQELWREDLDPKINAVRELARDFNATLIPLDGIFNQASTYKPMSFWTYDGVHPTQAGHGLIAKEWLKVVETL</sequence>
<evidence type="ECO:0000313" key="3">
    <source>
        <dbReference type="Proteomes" id="UP000596739"/>
    </source>
</evidence>
<reference evidence="3" key="1">
    <citation type="submission" date="2021-01" db="EMBL/GenBank/DDBJ databases">
        <title>Genome public.</title>
        <authorList>
            <person name="Liu C."/>
            <person name="Sun Q."/>
        </authorList>
    </citation>
    <scope>NUCLEOTIDE SEQUENCE [LARGE SCALE GENOMIC DNA]</scope>
    <source>
        <strain evidence="3">YIM B02505</strain>
    </source>
</reference>
<dbReference type="EMBL" id="JAENHN010000055">
    <property type="protein sequence ID" value="MBK1813037.1"/>
    <property type="molecule type" value="Genomic_DNA"/>
</dbReference>
<evidence type="ECO:0000313" key="2">
    <source>
        <dbReference type="EMBL" id="MBK1813037.1"/>
    </source>
</evidence>